<accession>A0AAU7US59</accession>
<proteinExistence type="predicted"/>
<evidence type="ECO:0000313" key="2">
    <source>
        <dbReference type="EMBL" id="XBV90744.1"/>
    </source>
</evidence>
<dbReference type="KEGG" id="bkr:AAFP32_03905"/>
<reference evidence="2" key="1">
    <citation type="submission" date="2024-06" db="EMBL/GenBank/DDBJ databases">
        <title>Brevibacterium koreense sp. nov., isolated from jogae-jeotgal, a Korean fermented seafood.</title>
        <authorList>
            <person name="Whon T.W."/>
            <person name="Nam S."/>
            <person name="Kim Y."/>
        </authorList>
    </citation>
    <scope>NUCLEOTIDE SEQUENCE</scope>
    <source>
        <strain evidence="2">CBA3109</strain>
    </source>
</reference>
<gene>
    <name evidence="2" type="ORF">AAFP32_03905</name>
</gene>
<evidence type="ECO:0000259" key="1">
    <source>
        <dbReference type="Pfam" id="PF02796"/>
    </source>
</evidence>
<sequence length="24" mass="2710">MVESGEPAAQLARDRGISRVTFYR</sequence>
<dbReference type="GO" id="GO:0003677">
    <property type="term" value="F:DNA binding"/>
    <property type="evidence" value="ECO:0007669"/>
    <property type="project" value="InterPro"/>
</dbReference>
<organism evidence="2">
    <name type="scientific">Brevibacterium koreense</name>
    <dbReference type="NCBI Taxonomy" id="3140787"/>
    <lineage>
        <taxon>Bacteria</taxon>
        <taxon>Bacillati</taxon>
        <taxon>Actinomycetota</taxon>
        <taxon>Actinomycetes</taxon>
        <taxon>Micrococcales</taxon>
        <taxon>Brevibacteriaceae</taxon>
        <taxon>Brevibacterium</taxon>
    </lineage>
</organism>
<feature type="domain" description="Resolvase HTH" evidence="1">
    <location>
        <begin position="1"/>
        <end position="24"/>
    </location>
</feature>
<dbReference type="InterPro" id="IPR006120">
    <property type="entry name" value="Resolvase_HTH_dom"/>
</dbReference>
<protein>
    <submittedName>
        <fullName evidence="2">Helix-turn-helix domain-containing protein</fullName>
    </submittedName>
</protein>
<dbReference type="GO" id="GO:0000150">
    <property type="term" value="F:DNA strand exchange activity"/>
    <property type="evidence" value="ECO:0007669"/>
    <property type="project" value="InterPro"/>
</dbReference>
<name>A0AAU7US59_9MICO</name>
<dbReference type="RefSeq" id="WP_350271449.1">
    <property type="nucleotide sequence ID" value="NZ_CP158281.1"/>
</dbReference>
<dbReference type="AlphaFoldDB" id="A0AAU7US59"/>
<dbReference type="Pfam" id="PF02796">
    <property type="entry name" value="HTH_7"/>
    <property type="match status" value="1"/>
</dbReference>
<dbReference type="EMBL" id="CP158281">
    <property type="protein sequence ID" value="XBV90744.1"/>
    <property type="molecule type" value="Genomic_DNA"/>
</dbReference>